<dbReference type="Gene3D" id="1.10.260.40">
    <property type="entry name" value="lambda repressor-like DNA-binding domains"/>
    <property type="match status" value="1"/>
</dbReference>
<dbReference type="Pfam" id="PF13560">
    <property type="entry name" value="HTH_31"/>
    <property type="match status" value="1"/>
</dbReference>
<dbReference type="Pfam" id="PF19054">
    <property type="entry name" value="DUF5753"/>
    <property type="match status" value="1"/>
</dbReference>
<dbReference type="GO" id="GO:0003677">
    <property type="term" value="F:DNA binding"/>
    <property type="evidence" value="ECO:0007669"/>
    <property type="project" value="InterPro"/>
</dbReference>
<evidence type="ECO:0000313" key="2">
    <source>
        <dbReference type="EMBL" id="GGP66900.1"/>
    </source>
</evidence>
<comment type="caution">
    <text evidence="2">The sequence shown here is derived from an EMBL/GenBank/DDBJ whole genome shotgun (WGS) entry which is preliminary data.</text>
</comment>
<sequence length="286" mass="31424">MADAQQTVERMQLGLVLQELRSRSGRSQQEAGQAIGRAYVRISQVEHGKGALKQEELVVLLDLYGASRAERETVLALGVQARRRAPRRAYTDVLPDAFQRLADLQANASRIRHYTSGVFPGLLQSAEYVEAVIRACDGVWWDAASGQAETRIAFRLDQQRRALAAQPKSMSFVFTEDALRTVVGSESVMRSQILHVLQLAERHPSTSVQILRSTTVGNPALGGSLIVLDFSNAPRIGYAPTLYGPTTYYDQPADTTSMACAFDRASELALSPAESRALLIESLKEF</sequence>
<dbReference type="SUPFAM" id="SSF47413">
    <property type="entry name" value="lambda repressor-like DNA-binding domains"/>
    <property type="match status" value="1"/>
</dbReference>
<dbReference type="PROSITE" id="PS50943">
    <property type="entry name" value="HTH_CROC1"/>
    <property type="match status" value="1"/>
</dbReference>
<dbReference type="InterPro" id="IPR043917">
    <property type="entry name" value="DUF5753"/>
</dbReference>
<gene>
    <name evidence="2" type="ORF">GCM10010185_44670</name>
</gene>
<dbReference type="RefSeq" id="WP_189225243.1">
    <property type="nucleotide sequence ID" value="NZ_BMRG01000009.1"/>
</dbReference>
<organism evidence="2 3">
    <name type="scientific">Saccharothrix coeruleofusca</name>
    <dbReference type="NCBI Taxonomy" id="33919"/>
    <lineage>
        <taxon>Bacteria</taxon>
        <taxon>Bacillati</taxon>
        <taxon>Actinomycetota</taxon>
        <taxon>Actinomycetes</taxon>
        <taxon>Pseudonocardiales</taxon>
        <taxon>Pseudonocardiaceae</taxon>
        <taxon>Saccharothrix</taxon>
    </lineage>
</organism>
<evidence type="ECO:0000313" key="3">
    <source>
        <dbReference type="Proteomes" id="UP000639606"/>
    </source>
</evidence>
<proteinExistence type="predicted"/>
<accession>A0A918ASY7</accession>
<dbReference type="AlphaFoldDB" id="A0A918ASY7"/>
<reference evidence="2" key="2">
    <citation type="submission" date="2020-09" db="EMBL/GenBank/DDBJ databases">
        <authorList>
            <person name="Sun Q."/>
            <person name="Ohkuma M."/>
        </authorList>
    </citation>
    <scope>NUCLEOTIDE SEQUENCE</scope>
    <source>
        <strain evidence="2">JCM 3313</strain>
    </source>
</reference>
<reference evidence="2" key="1">
    <citation type="journal article" date="2014" name="Int. J. Syst. Evol. Microbiol.">
        <title>Complete genome sequence of Corynebacterium casei LMG S-19264T (=DSM 44701T), isolated from a smear-ripened cheese.</title>
        <authorList>
            <consortium name="US DOE Joint Genome Institute (JGI-PGF)"/>
            <person name="Walter F."/>
            <person name="Albersmeier A."/>
            <person name="Kalinowski J."/>
            <person name="Ruckert C."/>
        </authorList>
    </citation>
    <scope>NUCLEOTIDE SEQUENCE</scope>
    <source>
        <strain evidence="2">JCM 3313</strain>
    </source>
</reference>
<feature type="domain" description="HTH cro/C1-type" evidence="1">
    <location>
        <begin position="17"/>
        <end position="71"/>
    </location>
</feature>
<keyword evidence="3" id="KW-1185">Reference proteome</keyword>
<dbReference type="CDD" id="cd00093">
    <property type="entry name" value="HTH_XRE"/>
    <property type="match status" value="1"/>
</dbReference>
<evidence type="ECO:0000259" key="1">
    <source>
        <dbReference type="PROSITE" id="PS50943"/>
    </source>
</evidence>
<dbReference type="InterPro" id="IPR001387">
    <property type="entry name" value="Cro/C1-type_HTH"/>
</dbReference>
<name>A0A918ASY7_9PSEU</name>
<dbReference type="EMBL" id="BMRG01000009">
    <property type="protein sequence ID" value="GGP66900.1"/>
    <property type="molecule type" value="Genomic_DNA"/>
</dbReference>
<protein>
    <recommendedName>
        <fullName evidence="1">HTH cro/C1-type domain-containing protein</fullName>
    </recommendedName>
</protein>
<dbReference type="SMART" id="SM00530">
    <property type="entry name" value="HTH_XRE"/>
    <property type="match status" value="1"/>
</dbReference>
<dbReference type="Proteomes" id="UP000639606">
    <property type="component" value="Unassembled WGS sequence"/>
</dbReference>
<dbReference type="InterPro" id="IPR010982">
    <property type="entry name" value="Lambda_DNA-bd_dom_sf"/>
</dbReference>